<proteinExistence type="predicted"/>
<dbReference type="Proteomes" id="UP001501578">
    <property type="component" value="Unassembled WGS sequence"/>
</dbReference>
<accession>A0ABN1QDD3</accession>
<comment type="caution">
    <text evidence="1">The sequence shown here is derived from an EMBL/GenBank/DDBJ whole genome shotgun (WGS) entry which is preliminary data.</text>
</comment>
<name>A0ABN1QDD3_9ACTN</name>
<gene>
    <name evidence="1" type="ORF">GCM10009560_52390</name>
</gene>
<protein>
    <submittedName>
        <fullName evidence="1">Uncharacterized protein</fullName>
    </submittedName>
</protein>
<reference evidence="1 2" key="1">
    <citation type="journal article" date="2019" name="Int. J. Syst. Evol. Microbiol.">
        <title>The Global Catalogue of Microorganisms (GCM) 10K type strain sequencing project: providing services to taxonomists for standard genome sequencing and annotation.</title>
        <authorList>
            <consortium name="The Broad Institute Genomics Platform"/>
            <consortium name="The Broad Institute Genome Sequencing Center for Infectious Disease"/>
            <person name="Wu L."/>
            <person name="Ma J."/>
        </authorList>
    </citation>
    <scope>NUCLEOTIDE SEQUENCE [LARGE SCALE GENOMIC DNA]</scope>
    <source>
        <strain evidence="1 2">JCM 11136</strain>
    </source>
</reference>
<keyword evidence="2" id="KW-1185">Reference proteome</keyword>
<sequence length="69" mass="7915">MLEQLATARASVHERLVAVREQVEALQEEPREIDIAEKVITPLRATQPEEEQTCPRVTRMRALGETAYR</sequence>
<organism evidence="1 2">
    <name type="scientific">Nonomuraea longicatena</name>
    <dbReference type="NCBI Taxonomy" id="83682"/>
    <lineage>
        <taxon>Bacteria</taxon>
        <taxon>Bacillati</taxon>
        <taxon>Actinomycetota</taxon>
        <taxon>Actinomycetes</taxon>
        <taxon>Streptosporangiales</taxon>
        <taxon>Streptosporangiaceae</taxon>
        <taxon>Nonomuraea</taxon>
    </lineage>
</organism>
<evidence type="ECO:0000313" key="2">
    <source>
        <dbReference type="Proteomes" id="UP001501578"/>
    </source>
</evidence>
<dbReference type="EMBL" id="BAAAHQ010000027">
    <property type="protein sequence ID" value="GAA0940816.1"/>
    <property type="molecule type" value="Genomic_DNA"/>
</dbReference>
<evidence type="ECO:0000313" key="1">
    <source>
        <dbReference type="EMBL" id="GAA0940816.1"/>
    </source>
</evidence>